<feature type="domain" description="PA" evidence="4">
    <location>
        <begin position="54"/>
        <end position="142"/>
    </location>
</feature>
<keyword evidence="2" id="KW-0325">Glycoprotein</keyword>
<dbReference type="GO" id="GO:0008233">
    <property type="term" value="F:peptidase activity"/>
    <property type="evidence" value="ECO:0007669"/>
    <property type="project" value="UniProtKB-KW"/>
</dbReference>
<dbReference type="Gene3D" id="3.50.30.30">
    <property type="match status" value="1"/>
</dbReference>
<reference evidence="6" key="1">
    <citation type="journal article" date="2012" name="Nat. Genet.">
        <title>Whole-genome sequence of Schistosoma haematobium.</title>
        <authorList>
            <person name="Young N.D."/>
            <person name="Jex A.R."/>
            <person name="Li B."/>
            <person name="Liu S."/>
            <person name="Yang L."/>
            <person name="Xiong Z."/>
            <person name="Li Y."/>
            <person name="Cantacessi C."/>
            <person name="Hall R.S."/>
            <person name="Xu X."/>
            <person name="Chen F."/>
            <person name="Wu X."/>
            <person name="Zerlotini A."/>
            <person name="Oliveira G."/>
            <person name="Hofmann A."/>
            <person name="Zhang G."/>
            <person name="Fang X."/>
            <person name="Kang Y."/>
            <person name="Campbell B.E."/>
            <person name="Loukas A."/>
            <person name="Ranganathan S."/>
            <person name="Rollinson D."/>
            <person name="Rinaldi G."/>
            <person name="Brindley P.J."/>
            <person name="Yang H."/>
            <person name="Wang J."/>
            <person name="Wang J."/>
            <person name="Gasser R.B."/>
        </authorList>
    </citation>
    <scope>NUCLEOTIDE SEQUENCE [LARGE SCALE GENOMIC DNA]</scope>
</reference>
<reference evidence="5" key="3">
    <citation type="submission" date="2021-06" db="EMBL/GenBank/DDBJ databases">
        <title>Chromosome-level genome assembly for S. haematobium.</title>
        <authorList>
            <person name="Stroehlein A.J."/>
        </authorList>
    </citation>
    <scope>NUCLEOTIDE SEQUENCE</scope>
</reference>
<dbReference type="EMBL" id="KL250664">
    <property type="protein sequence ID" value="KGB35196.1"/>
    <property type="molecule type" value="Genomic_DNA"/>
</dbReference>
<dbReference type="EMBL" id="AMPZ03000004">
    <property type="protein sequence ID" value="KAH9586024.1"/>
    <property type="molecule type" value="Genomic_DNA"/>
</dbReference>
<evidence type="ECO:0000313" key="7">
    <source>
        <dbReference type="Proteomes" id="UP000471633"/>
    </source>
</evidence>
<reference evidence="5" key="2">
    <citation type="journal article" date="2019" name="Gigascience">
        <title>High-quality Schistosoma haematobium genome achieved by single-molecule and long-range sequencing.</title>
        <authorList>
            <person name="Stroehlein A.J."/>
            <person name="Korhonen P.K."/>
            <person name="Chong T.M."/>
            <person name="Lim Y.L."/>
            <person name="Chan K.G."/>
            <person name="Webster B."/>
            <person name="Rollinson D."/>
            <person name="Brindley P.J."/>
            <person name="Gasser R.B."/>
            <person name="Young N.D."/>
        </authorList>
    </citation>
    <scope>NUCLEOTIDE SEQUENCE</scope>
</reference>
<feature type="chain" id="PRO_5038207540" evidence="3">
    <location>
        <begin position="18"/>
        <end position="178"/>
    </location>
</feature>
<keyword evidence="7" id="KW-1185">Reference proteome</keyword>
<gene>
    <name evidence="5" type="primary">PRADC1</name>
    <name evidence="5" type="ORF">MS3_00007083</name>
    <name evidence="6" type="ORF">MS3_03429</name>
</gene>
<dbReference type="RefSeq" id="XP_051068560.1">
    <property type="nucleotide sequence ID" value="XM_051215347.1"/>
</dbReference>
<dbReference type="AlphaFoldDB" id="A0A095AM19"/>
<dbReference type="OrthoDB" id="206201at2759"/>
<dbReference type="Pfam" id="PF02225">
    <property type="entry name" value="PA"/>
    <property type="match status" value="1"/>
</dbReference>
<dbReference type="CTD" id="84279"/>
<evidence type="ECO:0000313" key="6">
    <source>
        <dbReference type="EMBL" id="KGB35196.1"/>
    </source>
</evidence>
<keyword evidence="6" id="KW-0645">Protease</keyword>
<keyword evidence="1 3" id="KW-0732">Signal</keyword>
<dbReference type="KEGG" id="shx:MS3_00007083"/>
<feature type="signal peptide" evidence="3">
    <location>
        <begin position="1"/>
        <end position="17"/>
    </location>
</feature>
<dbReference type="InterPro" id="IPR037323">
    <property type="entry name" value="PRADC1-like_PA"/>
</dbReference>
<evidence type="ECO:0000259" key="4">
    <source>
        <dbReference type="Pfam" id="PF02225"/>
    </source>
</evidence>
<dbReference type="GO" id="GO:0006508">
    <property type="term" value="P:proteolysis"/>
    <property type="evidence" value="ECO:0007669"/>
    <property type="project" value="UniProtKB-KW"/>
</dbReference>
<proteinExistence type="predicted"/>
<accession>A0A095AM19</accession>
<evidence type="ECO:0000256" key="1">
    <source>
        <dbReference type="ARBA" id="ARBA00022729"/>
    </source>
</evidence>
<evidence type="ECO:0000313" key="5">
    <source>
        <dbReference type="EMBL" id="KAH9586024.1"/>
    </source>
</evidence>
<protein>
    <submittedName>
        <fullName evidence="5">Protease-associated domain containing 1</fullName>
    </submittedName>
    <submittedName>
        <fullName evidence="6">Protease-associated domain-containing protein 1</fullName>
    </submittedName>
</protein>
<dbReference type="CDD" id="cd02127">
    <property type="entry name" value="PA_hPAP21_like"/>
    <property type="match status" value="1"/>
</dbReference>
<organism evidence="6">
    <name type="scientific">Schistosoma haematobium</name>
    <name type="common">Blood fluke</name>
    <dbReference type="NCBI Taxonomy" id="6185"/>
    <lineage>
        <taxon>Eukaryota</taxon>
        <taxon>Metazoa</taxon>
        <taxon>Spiralia</taxon>
        <taxon>Lophotrochozoa</taxon>
        <taxon>Platyhelminthes</taxon>
        <taxon>Trematoda</taxon>
        <taxon>Digenea</taxon>
        <taxon>Strigeidida</taxon>
        <taxon>Schistosomatoidea</taxon>
        <taxon>Schistosomatidae</taxon>
        <taxon>Schistosoma</taxon>
    </lineage>
</organism>
<dbReference type="InterPro" id="IPR046450">
    <property type="entry name" value="PA_dom_sf"/>
</dbReference>
<evidence type="ECO:0000256" key="2">
    <source>
        <dbReference type="ARBA" id="ARBA00023180"/>
    </source>
</evidence>
<name>A0A095AM19_SCHHA</name>
<dbReference type="SUPFAM" id="SSF52025">
    <property type="entry name" value="PA domain"/>
    <property type="match status" value="1"/>
</dbReference>
<dbReference type="PANTHER" id="PTHR22702:SF1">
    <property type="entry name" value="PROTEASE-ASSOCIATED DOMAIN-CONTAINING PROTEIN 1"/>
    <property type="match status" value="1"/>
</dbReference>
<evidence type="ECO:0000256" key="3">
    <source>
        <dbReference type="SAM" id="SignalP"/>
    </source>
</evidence>
<keyword evidence="6" id="KW-0378">Hydrolase</keyword>
<dbReference type="GeneID" id="24591035"/>
<reference evidence="5" key="4">
    <citation type="journal article" date="2022" name="PLoS Pathog.">
        <title>Chromosome-level genome of Schistosoma haematobium underpins genome-wide explorations of molecular variation.</title>
        <authorList>
            <person name="Stroehlein A.J."/>
            <person name="Korhonen P.K."/>
            <person name="Lee V.V."/>
            <person name="Ralph S.A."/>
            <person name="Mentink-Kane M."/>
            <person name="You H."/>
            <person name="McManus D.P."/>
            <person name="Tchuente L.T."/>
            <person name="Stothard J.R."/>
            <person name="Kaur P."/>
            <person name="Dudchenko O."/>
            <person name="Aiden E.L."/>
            <person name="Yang B."/>
            <person name="Yang H."/>
            <person name="Emery A.M."/>
            <person name="Webster B.L."/>
            <person name="Brindley P.J."/>
            <person name="Rollinson D."/>
            <person name="Chang B.C.H."/>
            <person name="Gasser R.B."/>
            <person name="Young N.D."/>
        </authorList>
    </citation>
    <scope>NUCLEOTIDE SEQUENCE</scope>
</reference>
<sequence length="178" mass="19737">MLLLLELVFILISISNGENDYLHLRVINPSTLPFTYRLSPGQIGPHFNTTFTSTSLVLTEPPHACELVSNAHEVNRNIALIIRGGCSFVTKAINAHVAGAVAVIVYDFNRKAIHTFSMIQDDTSRRVQIPCAFMNGKDGHSITTALDNLNLTKALVDFPVNVSVVPVYHLRLTPWTLW</sequence>
<dbReference type="InterPro" id="IPR003137">
    <property type="entry name" value="PA_domain"/>
</dbReference>
<dbReference type="Proteomes" id="UP000471633">
    <property type="component" value="Unassembled WGS sequence"/>
</dbReference>
<dbReference type="PANTHER" id="PTHR22702">
    <property type="entry name" value="PROTEASE-ASSOCIATED DOMAIN-CONTAINING PROTEIN"/>
    <property type="match status" value="1"/>
</dbReference>